<proteinExistence type="predicted"/>
<dbReference type="PROSITE" id="PS51257">
    <property type="entry name" value="PROKAR_LIPOPROTEIN"/>
    <property type="match status" value="1"/>
</dbReference>
<feature type="region of interest" description="Disordered" evidence="1">
    <location>
        <begin position="137"/>
        <end position="164"/>
    </location>
</feature>
<feature type="region of interest" description="Disordered" evidence="1">
    <location>
        <begin position="37"/>
        <end position="63"/>
    </location>
</feature>
<evidence type="ECO:0000256" key="1">
    <source>
        <dbReference type="SAM" id="MobiDB-lite"/>
    </source>
</evidence>
<reference evidence="3" key="1">
    <citation type="submission" date="2020-07" db="EMBL/GenBank/DDBJ databases">
        <authorList>
            <person name="Lin J."/>
        </authorList>
    </citation>
    <scope>NUCLEOTIDE SEQUENCE</scope>
</reference>
<organism evidence="3">
    <name type="scientific">Ananas comosus var. bracteatus</name>
    <name type="common">red pineapple</name>
    <dbReference type="NCBI Taxonomy" id="296719"/>
    <lineage>
        <taxon>Eukaryota</taxon>
        <taxon>Viridiplantae</taxon>
        <taxon>Streptophyta</taxon>
        <taxon>Embryophyta</taxon>
        <taxon>Tracheophyta</taxon>
        <taxon>Spermatophyta</taxon>
        <taxon>Magnoliopsida</taxon>
        <taxon>Liliopsida</taxon>
        <taxon>Poales</taxon>
        <taxon>Bromeliaceae</taxon>
        <taxon>Bromelioideae</taxon>
        <taxon>Ananas</taxon>
    </lineage>
</organism>
<protein>
    <submittedName>
        <fullName evidence="3">Uncharacterized protein</fullName>
    </submittedName>
</protein>
<feature type="transmembrane region" description="Helical" evidence="2">
    <location>
        <begin position="194"/>
        <end position="214"/>
    </location>
</feature>
<evidence type="ECO:0000256" key="2">
    <source>
        <dbReference type="SAM" id="Phobius"/>
    </source>
</evidence>
<sequence length="301" mass="32077">MKSRGPLRLFVFAYYSSSFHYCIFYSCPKNTRYSFSRDDDDADDRVAKPAATDSPGPEAAVRTKGLPQLPAPILEAHGGSSCPDKYTDRFDDGVKKSAAIRRSLSSSPPDPPTQPNEAAAAQLQVDKRSVVAVFGTELIPPPPSARALEGSSSTGNSEERPKPSDCLTLTGACTVLLINIPARGTVESRLLVLYYAHITLLGLALFLSIGLYVSSICDADDDRGSGAYRRVQKRTTMAVAVSLVAASIVLRVAITLPAATTKYVLPPFLGGAVLVLATLCCLLRKKAGATTTGQAPRRIDL</sequence>
<keyword evidence="2" id="KW-0812">Transmembrane</keyword>
<dbReference type="AlphaFoldDB" id="A0A6V7QQ68"/>
<evidence type="ECO:0000313" key="3">
    <source>
        <dbReference type="EMBL" id="CAD1845283.1"/>
    </source>
</evidence>
<keyword evidence="2" id="KW-1133">Transmembrane helix</keyword>
<accession>A0A6V7QQ68</accession>
<keyword evidence="2" id="KW-0472">Membrane</keyword>
<feature type="transmembrane region" description="Helical" evidence="2">
    <location>
        <begin position="235"/>
        <end position="258"/>
    </location>
</feature>
<dbReference type="EMBL" id="CAJEUB010000001">
    <property type="protein sequence ID" value="CAD1845283.1"/>
    <property type="molecule type" value="Genomic_DNA"/>
</dbReference>
<name>A0A6V7QQ68_ANACO</name>
<feature type="transmembrane region" description="Helical" evidence="2">
    <location>
        <begin position="264"/>
        <end position="283"/>
    </location>
</feature>
<gene>
    <name evidence="3" type="ORF">CB5_LOCUS28494</name>
</gene>